<organism evidence="3 4">
    <name type="scientific">Massilia timonae CCUG 45783</name>
    <dbReference type="NCBI Taxonomy" id="883126"/>
    <lineage>
        <taxon>Bacteria</taxon>
        <taxon>Pseudomonadati</taxon>
        <taxon>Pseudomonadota</taxon>
        <taxon>Betaproteobacteria</taxon>
        <taxon>Burkholderiales</taxon>
        <taxon>Oxalobacteraceae</taxon>
        <taxon>Telluria group</taxon>
        <taxon>Massilia</taxon>
    </lineage>
</organism>
<dbReference type="SUPFAM" id="SSF55729">
    <property type="entry name" value="Acyl-CoA N-acyltransferases (Nat)"/>
    <property type="match status" value="1"/>
</dbReference>
<gene>
    <name evidence="3" type="ORF">HMPREF9710_04776</name>
</gene>
<dbReference type="STRING" id="47229.LO55_3938"/>
<dbReference type="CDD" id="cd04301">
    <property type="entry name" value="NAT_SF"/>
    <property type="match status" value="1"/>
</dbReference>
<sequence>MSGRSFGRLAARAPAADDEAFLEALYLDSRPDLGALPVPRGVIEGIARHQRAMQLDDYARRFAAPETWLVTEEERPVARIVLAEEAGALRVVDLSVAPAARRKGIARCILRALQEERARVTLRVRSGNLAARRLYGALGFTLLHADDAAMELEWRLTEAHPDRGARRPGDAPGDDLARVTNA</sequence>
<dbReference type="PATRIC" id="fig|883126.3.peg.4824"/>
<dbReference type="InterPro" id="IPR016181">
    <property type="entry name" value="Acyl_CoA_acyltransferase"/>
</dbReference>
<comment type="caution">
    <text evidence="3">The sequence shown here is derived from an EMBL/GenBank/DDBJ whole genome shotgun (WGS) entry which is preliminary data.</text>
</comment>
<name>K9D6S1_9BURK</name>
<dbReference type="GO" id="GO:0016747">
    <property type="term" value="F:acyltransferase activity, transferring groups other than amino-acyl groups"/>
    <property type="evidence" value="ECO:0007669"/>
    <property type="project" value="InterPro"/>
</dbReference>
<proteinExistence type="predicted"/>
<dbReference type="OrthoDB" id="5525374at2"/>
<dbReference type="PROSITE" id="PS51186">
    <property type="entry name" value="GNAT"/>
    <property type="match status" value="1"/>
</dbReference>
<dbReference type="eggNOG" id="COG0456">
    <property type="taxonomic scope" value="Bacteria"/>
</dbReference>
<dbReference type="Pfam" id="PF13508">
    <property type="entry name" value="Acetyltransf_7"/>
    <property type="match status" value="1"/>
</dbReference>
<dbReference type="HOGENOM" id="CLU_013985_22_0_4"/>
<evidence type="ECO:0000313" key="3">
    <source>
        <dbReference type="EMBL" id="EKU79958.1"/>
    </source>
</evidence>
<evidence type="ECO:0000256" key="1">
    <source>
        <dbReference type="SAM" id="MobiDB-lite"/>
    </source>
</evidence>
<evidence type="ECO:0000313" key="4">
    <source>
        <dbReference type="Proteomes" id="UP000009874"/>
    </source>
</evidence>
<accession>K9D6S1</accession>
<feature type="region of interest" description="Disordered" evidence="1">
    <location>
        <begin position="161"/>
        <end position="182"/>
    </location>
</feature>
<feature type="domain" description="N-acetyltransferase" evidence="2">
    <location>
        <begin position="9"/>
        <end position="159"/>
    </location>
</feature>
<dbReference type="EMBL" id="AGZI01000061">
    <property type="protein sequence ID" value="EKU79958.1"/>
    <property type="molecule type" value="Genomic_DNA"/>
</dbReference>
<reference evidence="3 4" key="1">
    <citation type="submission" date="2012-09" db="EMBL/GenBank/DDBJ databases">
        <title>The Genome Sequence of Massilia timonae CCUG 45783.</title>
        <authorList>
            <consortium name="The Broad Institute Genome Sequencing Platform"/>
            <person name="Earl A."/>
            <person name="Ward D."/>
            <person name="Feldgarden M."/>
            <person name="Gevers D."/>
            <person name="Huys G."/>
            <person name="Walker B."/>
            <person name="Young S.K."/>
            <person name="Zeng Q."/>
            <person name="Gargeya S."/>
            <person name="Fitzgerald M."/>
            <person name="Haas B."/>
            <person name="Abouelleil A."/>
            <person name="Alvarado L."/>
            <person name="Arachchi H.M."/>
            <person name="Berlin A.M."/>
            <person name="Chapman S.B."/>
            <person name="Goldberg J."/>
            <person name="Griggs A."/>
            <person name="Gujja S."/>
            <person name="Hansen M."/>
            <person name="Howarth C."/>
            <person name="Imamovic A."/>
            <person name="Larimer J."/>
            <person name="McCowen C."/>
            <person name="Montmayeur A."/>
            <person name="Murphy C."/>
            <person name="Neiman D."/>
            <person name="Pearson M."/>
            <person name="Priest M."/>
            <person name="Roberts A."/>
            <person name="Saif S."/>
            <person name="Shea T."/>
            <person name="Sisk P."/>
            <person name="Sykes S."/>
            <person name="Wortman J."/>
            <person name="Nusbaum C."/>
            <person name="Birren B."/>
        </authorList>
    </citation>
    <scope>NUCLEOTIDE SEQUENCE [LARGE SCALE GENOMIC DNA]</scope>
    <source>
        <strain evidence="3 4">CCUG 45783</strain>
    </source>
</reference>
<keyword evidence="4" id="KW-1185">Reference proteome</keyword>
<dbReference type="AlphaFoldDB" id="K9D6S1"/>
<evidence type="ECO:0000259" key="2">
    <source>
        <dbReference type="PROSITE" id="PS51186"/>
    </source>
</evidence>
<dbReference type="Proteomes" id="UP000009874">
    <property type="component" value="Unassembled WGS sequence"/>
</dbReference>
<dbReference type="InterPro" id="IPR000182">
    <property type="entry name" value="GNAT_dom"/>
</dbReference>
<dbReference type="RefSeq" id="WP_005670785.1">
    <property type="nucleotide sequence ID" value="NZ_JH992926.1"/>
</dbReference>
<protein>
    <recommendedName>
        <fullName evidence="2">N-acetyltransferase domain-containing protein</fullName>
    </recommendedName>
</protein>
<dbReference type="Gene3D" id="3.40.630.30">
    <property type="match status" value="1"/>
</dbReference>